<dbReference type="PROSITE" id="PS00463">
    <property type="entry name" value="ZN2_CY6_FUNGAL_1"/>
    <property type="match status" value="1"/>
</dbReference>
<dbReference type="Gene3D" id="4.10.240.10">
    <property type="entry name" value="Zn(2)-C6 fungal-type DNA-binding domain"/>
    <property type="match status" value="1"/>
</dbReference>
<dbReference type="GO" id="GO:0003677">
    <property type="term" value="F:DNA binding"/>
    <property type="evidence" value="ECO:0007669"/>
    <property type="project" value="UniProtKB-KW"/>
</dbReference>
<evidence type="ECO:0000313" key="8">
    <source>
        <dbReference type="Proteomes" id="UP000631181"/>
    </source>
</evidence>
<comment type="caution">
    <text evidence="7">The sequence shown here is derived from an EMBL/GenBank/DDBJ whole genome shotgun (WGS) entry which is preliminary data.</text>
</comment>
<dbReference type="SMART" id="SM00906">
    <property type="entry name" value="Fungal_trans"/>
    <property type="match status" value="1"/>
</dbReference>
<dbReference type="OrthoDB" id="3548654at2759"/>
<dbReference type="InterPro" id="IPR036864">
    <property type="entry name" value="Zn2-C6_fun-type_DNA-bd_sf"/>
</dbReference>
<dbReference type="Pfam" id="PF00172">
    <property type="entry name" value="Zn_clus"/>
    <property type="match status" value="1"/>
</dbReference>
<dbReference type="InterPro" id="IPR007219">
    <property type="entry name" value="XnlR_reg_dom"/>
</dbReference>
<evidence type="ECO:0000256" key="1">
    <source>
        <dbReference type="ARBA" id="ARBA00022723"/>
    </source>
</evidence>
<gene>
    <name evidence="7" type="ORF">PECM_006849</name>
</gene>
<dbReference type="EMBL" id="WIWV01000059">
    <property type="protein sequence ID" value="KAF7715439.1"/>
    <property type="molecule type" value="Genomic_DNA"/>
</dbReference>
<keyword evidence="8" id="KW-1185">Reference proteome</keyword>
<reference evidence="7" key="1">
    <citation type="journal article" date="2020" name="Front. Microbiol.">
        <title>Gene regulatory networks of Penicillium echinulatum 2HH and Penicillium oxalicum 114-2 inferred by a computational biology approach.</title>
        <authorList>
            <person name="Lenz A.R."/>
            <person name="Galan-Vasquez E."/>
            <person name="Balbinot E."/>
            <person name="De Abreu F.P."/>
            <person name="De Oliveira N.S."/>
            <person name="Da Rosa L.O."/>
            <person name="De Avila E Silva S."/>
            <person name="Camassola M."/>
            <person name="Dillon A.J.P."/>
            <person name="Perez-Rueda E."/>
        </authorList>
    </citation>
    <scope>NUCLEOTIDE SEQUENCE</scope>
    <source>
        <strain evidence="7">S1M29</strain>
    </source>
</reference>
<dbReference type="PANTHER" id="PTHR47424">
    <property type="entry name" value="REGULATORY PROTEIN GAL4"/>
    <property type="match status" value="1"/>
</dbReference>
<dbReference type="AlphaFoldDB" id="A0A8J8W395"/>
<keyword evidence="2" id="KW-0805">Transcription regulation</keyword>
<evidence type="ECO:0000256" key="3">
    <source>
        <dbReference type="ARBA" id="ARBA00023125"/>
    </source>
</evidence>
<dbReference type="CDD" id="cd12148">
    <property type="entry name" value="fungal_TF_MHR"/>
    <property type="match status" value="1"/>
</dbReference>
<protein>
    <submittedName>
        <fullName evidence="7">Fungal Zn(2)-Cys(6) binuclear cluster domain-containing protein</fullName>
    </submittedName>
</protein>
<keyword evidence="4" id="KW-0804">Transcription</keyword>
<keyword evidence="5" id="KW-0539">Nucleus</keyword>
<dbReference type="PANTHER" id="PTHR47424:SF6">
    <property type="entry name" value="PROLINE UTILIZATION TRANS-ACTIVATOR"/>
    <property type="match status" value="1"/>
</dbReference>
<evidence type="ECO:0000256" key="4">
    <source>
        <dbReference type="ARBA" id="ARBA00023163"/>
    </source>
</evidence>
<dbReference type="Proteomes" id="UP000631181">
    <property type="component" value="Unassembled WGS sequence"/>
</dbReference>
<dbReference type="SMART" id="SM00066">
    <property type="entry name" value="GAL4"/>
    <property type="match status" value="1"/>
</dbReference>
<dbReference type="GO" id="GO:0006351">
    <property type="term" value="P:DNA-templated transcription"/>
    <property type="evidence" value="ECO:0007669"/>
    <property type="project" value="InterPro"/>
</dbReference>
<accession>A0A8J8W395</accession>
<dbReference type="SUPFAM" id="SSF57701">
    <property type="entry name" value="Zn2/Cys6 DNA-binding domain"/>
    <property type="match status" value="1"/>
</dbReference>
<feature type="domain" description="Zn(2)-C6 fungal-type" evidence="6">
    <location>
        <begin position="24"/>
        <end position="53"/>
    </location>
</feature>
<dbReference type="InterPro" id="IPR051127">
    <property type="entry name" value="Fungal_SecMet_Regulators"/>
</dbReference>
<organism evidence="7 8">
    <name type="scientific">Penicillium ucsense</name>
    <dbReference type="NCBI Taxonomy" id="2839758"/>
    <lineage>
        <taxon>Eukaryota</taxon>
        <taxon>Fungi</taxon>
        <taxon>Dikarya</taxon>
        <taxon>Ascomycota</taxon>
        <taxon>Pezizomycotina</taxon>
        <taxon>Eurotiomycetes</taxon>
        <taxon>Eurotiomycetidae</taxon>
        <taxon>Eurotiales</taxon>
        <taxon>Aspergillaceae</taxon>
        <taxon>Penicillium</taxon>
    </lineage>
</organism>
<dbReference type="GO" id="GO:0008270">
    <property type="term" value="F:zinc ion binding"/>
    <property type="evidence" value="ECO:0007669"/>
    <property type="project" value="InterPro"/>
</dbReference>
<dbReference type="InterPro" id="IPR001138">
    <property type="entry name" value="Zn2Cys6_DnaBD"/>
</dbReference>
<keyword evidence="3" id="KW-0238">DNA-binding</keyword>
<dbReference type="CDD" id="cd00067">
    <property type="entry name" value="GAL4"/>
    <property type="match status" value="1"/>
</dbReference>
<evidence type="ECO:0000256" key="2">
    <source>
        <dbReference type="ARBA" id="ARBA00023015"/>
    </source>
</evidence>
<sequence length="668" mass="74690">MERLPPNRRRHKVPAERRKRVAKACDACHIRRIKCNGQKPCATCQASSRECDYPSPQERISISRPIFDSMMRSEKLLRSCLATLVPSPQARLQLIEKVRENEASVRMVEETATASADFDSEDLIDGGRFLSDPDGQSRFIGGASGAAFLDQIRQFVICISAFLREVDEGYQRVLIDEAFGNLLGMYQTHDSRLLELPQVDPYHLPPCEEAKRLLLPLCTSSNTNDQIKIYFWGPIIELVQEIYYPAPGTDRRLDPITLATFNAALAFATQQDTIATPESGREYYARATIFLGRPLEATTKRHITCFLLLGCYLFGEHRRDGAYSYIRMAGHLAVTYGFHQSQATGEGQKRLFWTIYALDRSLSGLLGRPPMMNDEDISVALPVASPGLPDPDGLRLHAELAKIVGQAVERIYGYGGRGSRTPELTNILDSLDALEKWKDNLPQSFDLSACSISTSSRDLLSLHMTYNHAILIVTRQPFLLAVRRKVAQSFVNSDERTLANEALINQCSAAAERNTQLFCQLLEANTADAMYASTIDYHHAFNAALILDLARLLNPNGMTALQSKVQVQFTITMLEKASQRGSAYTEDCSSVLTNLHRFIEELLRVLSRLGDLKTVKVTERQLLAFDAMNSDDLEDQVDVQVTSITGALPMAQSDIFGEFMSWLDEAIL</sequence>
<proteinExistence type="predicted"/>
<evidence type="ECO:0000256" key="5">
    <source>
        <dbReference type="ARBA" id="ARBA00023242"/>
    </source>
</evidence>
<dbReference type="PROSITE" id="PS50048">
    <property type="entry name" value="ZN2_CY6_FUNGAL_2"/>
    <property type="match status" value="1"/>
</dbReference>
<evidence type="ECO:0000259" key="6">
    <source>
        <dbReference type="PROSITE" id="PS50048"/>
    </source>
</evidence>
<dbReference type="GO" id="GO:0000981">
    <property type="term" value="F:DNA-binding transcription factor activity, RNA polymerase II-specific"/>
    <property type="evidence" value="ECO:0007669"/>
    <property type="project" value="InterPro"/>
</dbReference>
<evidence type="ECO:0000313" key="7">
    <source>
        <dbReference type="EMBL" id="KAF7715439.1"/>
    </source>
</evidence>
<keyword evidence="1" id="KW-0479">Metal-binding</keyword>
<dbReference type="Pfam" id="PF04082">
    <property type="entry name" value="Fungal_trans"/>
    <property type="match status" value="1"/>
</dbReference>
<name>A0A8J8W395_9EURO</name>